<reference evidence="1" key="1">
    <citation type="submission" date="2020-12" db="EMBL/GenBank/DDBJ databases">
        <authorList>
            <person name="Iha C."/>
        </authorList>
    </citation>
    <scope>NUCLEOTIDE SEQUENCE</scope>
</reference>
<protein>
    <submittedName>
        <fullName evidence="1">Uncharacterized protein</fullName>
    </submittedName>
</protein>
<organism evidence="1 2">
    <name type="scientific">Ostreobium quekettii</name>
    <dbReference type="NCBI Taxonomy" id="121088"/>
    <lineage>
        <taxon>Eukaryota</taxon>
        <taxon>Viridiplantae</taxon>
        <taxon>Chlorophyta</taxon>
        <taxon>core chlorophytes</taxon>
        <taxon>Ulvophyceae</taxon>
        <taxon>TCBD clade</taxon>
        <taxon>Bryopsidales</taxon>
        <taxon>Ostreobineae</taxon>
        <taxon>Ostreobiaceae</taxon>
        <taxon>Ostreobium</taxon>
    </lineage>
</organism>
<proteinExistence type="predicted"/>
<dbReference type="Proteomes" id="UP000708148">
    <property type="component" value="Unassembled WGS sequence"/>
</dbReference>
<evidence type="ECO:0000313" key="1">
    <source>
        <dbReference type="EMBL" id="CAD7704289.1"/>
    </source>
</evidence>
<dbReference type="EMBL" id="CAJHUC010002730">
    <property type="protein sequence ID" value="CAD7704289.1"/>
    <property type="molecule type" value="Genomic_DNA"/>
</dbReference>
<sequence length="99" mass="10931">MGTNAGDRFVAALDRFPSEWEGHVGCCSCVAGPSNESLIGRRCGHEMGWGQKLALFVGARSKSRTSSAAQPLKRAGWFRISGWLPGWNQQMREGKCMWE</sequence>
<comment type="caution">
    <text evidence="1">The sequence shown here is derived from an EMBL/GenBank/DDBJ whole genome shotgun (WGS) entry which is preliminary data.</text>
</comment>
<keyword evidence="2" id="KW-1185">Reference proteome</keyword>
<gene>
    <name evidence="1" type="ORF">OSTQU699_LOCUS9644</name>
</gene>
<evidence type="ECO:0000313" key="2">
    <source>
        <dbReference type="Proteomes" id="UP000708148"/>
    </source>
</evidence>
<name>A0A8S1JBI3_9CHLO</name>
<dbReference type="AlphaFoldDB" id="A0A8S1JBI3"/>
<accession>A0A8S1JBI3</accession>